<keyword evidence="4" id="KW-0722">Serine protease inhibitor</keyword>
<dbReference type="EMBL" id="BC078523">
    <property type="protein sequence ID" value="AAH78523.1"/>
    <property type="molecule type" value="mRNA"/>
</dbReference>
<dbReference type="SMART" id="SM00093">
    <property type="entry name" value="SERPIN"/>
    <property type="match status" value="1"/>
</dbReference>
<dbReference type="Pfam" id="PF00079">
    <property type="entry name" value="Serpin"/>
    <property type="match status" value="1"/>
</dbReference>
<dbReference type="Gene3D" id="2.10.310.10">
    <property type="entry name" value="Serpins superfamily"/>
    <property type="match status" value="1"/>
</dbReference>
<keyword evidence="3 8" id="KW-0732">Signal</keyword>
<dbReference type="Proteomes" id="UP000186698">
    <property type="component" value="Chromosome 8L"/>
</dbReference>
<feature type="chain" id="PRO_5036531221" evidence="8 12">
    <location>
        <begin position="20"/>
        <end position="431"/>
    </location>
</feature>
<dbReference type="InterPro" id="IPR023795">
    <property type="entry name" value="Serpin_CS"/>
</dbReference>
<comment type="similarity">
    <text evidence="1 6">Belongs to the serpin family.</text>
</comment>
<evidence type="ECO:0000256" key="1">
    <source>
        <dbReference type="ARBA" id="ARBA00009500"/>
    </source>
</evidence>
<evidence type="ECO:0000256" key="4">
    <source>
        <dbReference type="ARBA" id="ARBA00022900"/>
    </source>
</evidence>
<feature type="region of interest" description="Disordered" evidence="7">
    <location>
        <begin position="25"/>
        <end position="57"/>
    </location>
</feature>
<reference evidence="12" key="3">
    <citation type="submission" date="2025-04" db="UniProtKB">
        <authorList>
            <consortium name="RefSeq"/>
        </authorList>
    </citation>
    <scope>IDENTIFICATION</scope>
</reference>
<evidence type="ECO:0000256" key="6">
    <source>
        <dbReference type="RuleBase" id="RU000411"/>
    </source>
</evidence>
<gene>
    <name evidence="12 13" type="primary">serpina3k.L</name>
    <name evidence="12" type="synonym">contrapsin</name>
    <name evidence="10" type="synonym">MGC85345</name>
    <name evidence="12" type="synonym">serpina3k</name>
</gene>
<dbReference type="GO" id="GO:0004867">
    <property type="term" value="F:serine-type endopeptidase inhibitor activity"/>
    <property type="evidence" value="ECO:0000318"/>
    <property type="project" value="GO_Central"/>
</dbReference>
<keyword evidence="2" id="KW-0646">Protease inhibitor</keyword>
<dbReference type="RefSeq" id="NP_001087296.1">
    <property type="nucleotide sequence ID" value="NM_001093827.2"/>
</dbReference>
<evidence type="ECO:0000313" key="13">
    <source>
        <dbReference type="Xenbase" id="XB-GENE-6254345"/>
    </source>
</evidence>
<dbReference type="InterPro" id="IPR023796">
    <property type="entry name" value="Serpin_dom"/>
</dbReference>
<dbReference type="SUPFAM" id="SSF56574">
    <property type="entry name" value="Serpins"/>
    <property type="match status" value="1"/>
</dbReference>
<dbReference type="Xenbase" id="XB-GENE-6254345">
    <property type="gene designation" value="serpina3k.L"/>
</dbReference>
<evidence type="ECO:0000256" key="8">
    <source>
        <dbReference type="SAM" id="SignalP"/>
    </source>
</evidence>
<evidence type="ECO:0000313" key="12">
    <source>
        <dbReference type="RefSeq" id="NP_001087296.1"/>
    </source>
</evidence>
<evidence type="ECO:0000256" key="2">
    <source>
        <dbReference type="ARBA" id="ARBA00022690"/>
    </source>
</evidence>
<reference evidence="10" key="2">
    <citation type="submission" date="2004-07" db="EMBL/GenBank/DDBJ databases">
        <authorList>
            <consortium name="NIH - Xenopus Gene Collection (XGC) project"/>
        </authorList>
    </citation>
    <scope>NUCLEOTIDE SEQUENCE [LARGE SCALE MRNA]</scope>
    <source>
        <tissue evidence="10">Whole</tissue>
    </source>
</reference>
<dbReference type="FunFam" id="3.30.497.10:FF:000001">
    <property type="entry name" value="Serine protease inhibitor"/>
    <property type="match status" value="1"/>
</dbReference>
<dbReference type="GeneID" id="447118"/>
<name>Q66KX6_XENLA</name>
<dbReference type="InterPro" id="IPR036186">
    <property type="entry name" value="Serpin_sf"/>
</dbReference>
<dbReference type="Gene3D" id="2.30.39.10">
    <property type="entry name" value="Alpha-1-antitrypsin, domain 1"/>
    <property type="match status" value="1"/>
</dbReference>
<dbReference type="CTD" id="447118"/>
<reference evidence="12" key="1">
    <citation type="journal article" date="2002" name="Dev. Dyn.">
        <title>Genetic and genomic tools for Xenopus research: The NIH Xenopus initiative.</title>
        <authorList>
            <person name="Klein S.L."/>
            <person name="Strausberg R.L."/>
            <person name="Wagner L."/>
            <person name="Pontius J."/>
            <person name="Clifton S.W."/>
            <person name="Richardson P."/>
        </authorList>
    </citation>
    <scope>NUCLEOTIDE SEQUENCE</scope>
</reference>
<sequence length="431" mass="48871">MRVFFLFVSISLLCAIAFSDHNEKHNGNEDKEHGGHKKVHHHSDEKHDHRDHHHSNESMPCLKIAPYNAHFSFSLYRKIAADNPTENIFLSPVSISTAFAMLSLGARGQTLKQITEGLSFNTTEISEEEIHKGFQHLLHMLNDPNSEMQLNSGNALFIDKDFQIIQKFVEDAKQFYEAEPVSTDFHNTEEATKQINSYAEKKTNGKITELLSTVDEKTLLVLINYIYFRGQWEKPFEKENTVDGEFHVDKDTVVTVPMMHKNGMYNVAYDDQLGCTVVLMPYKGNATALFILPDEGKLRQVEEALETPVVKSWRKIFRRRSVNLTLPKFSISATLDLVKELTKLGVTDVFSDGSNLSGITEAPPLRVSKAVHKALLSIDETGTEAAGVTGMELMPMMVPSRIEFNKPFLIIIYGQETRSNYFMGRIMNPKK</sequence>
<dbReference type="InterPro" id="IPR042185">
    <property type="entry name" value="Serpin_sf_2"/>
</dbReference>
<evidence type="ECO:0000313" key="11">
    <source>
        <dbReference type="Proteomes" id="UP000186698"/>
    </source>
</evidence>
<dbReference type="InterPro" id="IPR000215">
    <property type="entry name" value="Serpin_fam"/>
</dbReference>
<evidence type="ECO:0000256" key="7">
    <source>
        <dbReference type="SAM" id="MobiDB-lite"/>
    </source>
</evidence>
<evidence type="ECO:0000259" key="9">
    <source>
        <dbReference type="SMART" id="SM00093"/>
    </source>
</evidence>
<dbReference type="PROSITE" id="PS00284">
    <property type="entry name" value="SERPIN"/>
    <property type="match status" value="1"/>
</dbReference>
<dbReference type="PANTHER" id="PTHR11461">
    <property type="entry name" value="SERINE PROTEASE INHIBITOR, SERPIN"/>
    <property type="match status" value="1"/>
</dbReference>
<dbReference type="AGR" id="Xenbase:XB-GENE-6254345"/>
<accession>Q66KX6</accession>
<evidence type="ECO:0000256" key="5">
    <source>
        <dbReference type="ARBA" id="ARBA00023180"/>
    </source>
</evidence>
<feature type="signal peptide" evidence="8">
    <location>
        <begin position="1"/>
        <end position="19"/>
    </location>
</feature>
<dbReference type="Bgee" id="447118">
    <property type="expression patterns" value="Expressed in liver and 4 other cell types or tissues"/>
</dbReference>
<dbReference type="GO" id="GO:0005615">
    <property type="term" value="C:extracellular space"/>
    <property type="evidence" value="ECO:0000318"/>
    <property type="project" value="GO_Central"/>
</dbReference>
<evidence type="ECO:0000313" key="10">
    <source>
        <dbReference type="EMBL" id="AAH78523.1"/>
    </source>
</evidence>
<dbReference type="InterPro" id="IPR042178">
    <property type="entry name" value="Serpin_sf_1"/>
</dbReference>
<protein>
    <submittedName>
        <fullName evidence="10">MGC85345 protein</fullName>
    </submittedName>
    <submittedName>
        <fullName evidence="12">Serine (Or cysteine) proteinase inhibitor, clade A, member 3K L homeolog precursor</fullName>
    </submittedName>
</protein>
<proteinExistence type="evidence at transcript level"/>
<organism evidence="10">
    <name type="scientific">Xenopus laevis</name>
    <name type="common">African clawed frog</name>
    <dbReference type="NCBI Taxonomy" id="8355"/>
    <lineage>
        <taxon>Eukaryota</taxon>
        <taxon>Metazoa</taxon>
        <taxon>Chordata</taxon>
        <taxon>Craniata</taxon>
        <taxon>Vertebrata</taxon>
        <taxon>Euteleostomi</taxon>
        <taxon>Amphibia</taxon>
        <taxon>Batrachia</taxon>
        <taxon>Anura</taxon>
        <taxon>Pipoidea</taxon>
        <taxon>Pipidae</taxon>
        <taxon>Xenopodinae</taxon>
        <taxon>Xenopus</taxon>
        <taxon>Xenopus</taxon>
    </lineage>
</organism>
<dbReference type="FunFam" id="2.30.39.10:FF:000003">
    <property type="entry name" value="alpha-1-antitrypsin isoform X1"/>
    <property type="match status" value="1"/>
</dbReference>
<evidence type="ECO:0000256" key="3">
    <source>
        <dbReference type="ARBA" id="ARBA00022729"/>
    </source>
</evidence>
<keyword evidence="11" id="KW-1185">Reference proteome</keyword>
<dbReference type="Gene3D" id="3.30.497.10">
    <property type="entry name" value="Antithrombin, subunit I, domain 2"/>
    <property type="match status" value="1"/>
</dbReference>
<dbReference type="PANTHER" id="PTHR11461:SF165">
    <property type="entry name" value="ALPHA-1-ANTITRYPSIN"/>
    <property type="match status" value="1"/>
</dbReference>
<feature type="domain" description="Serpin" evidence="9">
    <location>
        <begin position="73"/>
        <end position="429"/>
    </location>
</feature>
<keyword evidence="5" id="KW-0325">Glycoprotein</keyword>
<dbReference type="OrthoDB" id="671595at2759"/>
<dbReference type="AlphaFoldDB" id="Q66KX6"/>
<dbReference type="KEGG" id="xla:447118"/>